<dbReference type="SUPFAM" id="SSF51735">
    <property type="entry name" value="NAD(P)-binding Rossmann-fold domains"/>
    <property type="match status" value="1"/>
</dbReference>
<dbReference type="Pfam" id="PF01408">
    <property type="entry name" value="GFO_IDH_MocA"/>
    <property type="match status" value="1"/>
</dbReference>
<evidence type="ECO:0000256" key="10">
    <source>
        <dbReference type="ARBA" id="ARBA00049233"/>
    </source>
</evidence>
<evidence type="ECO:0000256" key="9">
    <source>
        <dbReference type="ARBA" id="ARBA00047423"/>
    </source>
</evidence>
<reference evidence="13" key="1">
    <citation type="submission" date="2020-07" db="EMBL/GenBank/DDBJ databases">
        <authorList>
            <person name="Nazaruddin N."/>
        </authorList>
    </citation>
    <scope>NUCLEOTIDE SEQUENCE</scope>
</reference>
<comment type="catalytic activity">
    <reaction evidence="9">
        <text>(1R,2R)-1,2-dihydrobenzene-1,2-diol + NADP(+) = catechol + NADPH + H(+)</text>
        <dbReference type="Rhea" id="RHEA:16729"/>
        <dbReference type="ChEBI" id="CHEBI:10702"/>
        <dbReference type="ChEBI" id="CHEBI:15378"/>
        <dbReference type="ChEBI" id="CHEBI:18135"/>
        <dbReference type="ChEBI" id="CHEBI:57783"/>
        <dbReference type="ChEBI" id="CHEBI:58349"/>
        <dbReference type="EC" id="1.3.1.20"/>
    </reaction>
</comment>
<dbReference type="Pfam" id="PF22725">
    <property type="entry name" value="GFO_IDH_MocA_C3"/>
    <property type="match status" value="1"/>
</dbReference>
<dbReference type="OrthoDB" id="2129491at2759"/>
<evidence type="ECO:0000256" key="6">
    <source>
        <dbReference type="ARBA" id="ARBA00042926"/>
    </source>
</evidence>
<feature type="domain" description="Gfo/Idh/MocA-like oxidoreductase N-terminal" evidence="11">
    <location>
        <begin position="4"/>
        <end position="121"/>
    </location>
</feature>
<keyword evidence="14" id="KW-1185">Reference proteome</keyword>
<dbReference type="Gene3D" id="3.40.50.720">
    <property type="entry name" value="NAD(P)-binding Rossmann-like Domain"/>
    <property type="match status" value="1"/>
</dbReference>
<dbReference type="EC" id="1.1.1.179" evidence="4"/>
<evidence type="ECO:0000313" key="14">
    <source>
        <dbReference type="Proteomes" id="UP000752696"/>
    </source>
</evidence>
<evidence type="ECO:0000259" key="12">
    <source>
        <dbReference type="Pfam" id="PF22725"/>
    </source>
</evidence>
<dbReference type="Proteomes" id="UP000752696">
    <property type="component" value="Unassembled WGS sequence"/>
</dbReference>
<dbReference type="InterPro" id="IPR000683">
    <property type="entry name" value="Gfo/Idh/MocA-like_OxRdtase_N"/>
</dbReference>
<dbReference type="InterPro" id="IPR036291">
    <property type="entry name" value="NAD(P)-bd_dom_sf"/>
</dbReference>
<name>A0A6V7H3S0_9HYME</name>
<evidence type="ECO:0000256" key="1">
    <source>
        <dbReference type="ARBA" id="ARBA00010928"/>
    </source>
</evidence>
<dbReference type="EC" id="1.3.1.20" evidence="3"/>
<comment type="catalytic activity">
    <reaction evidence="10">
        <text>D-xylose + NADP(+) = D-xylono-1,5-lactone + NADPH + H(+)</text>
        <dbReference type="Rhea" id="RHEA:22000"/>
        <dbReference type="ChEBI" id="CHEBI:15378"/>
        <dbReference type="ChEBI" id="CHEBI:15867"/>
        <dbReference type="ChEBI" id="CHEBI:53455"/>
        <dbReference type="ChEBI" id="CHEBI:57783"/>
        <dbReference type="ChEBI" id="CHEBI:58349"/>
        <dbReference type="EC" id="1.1.1.179"/>
    </reaction>
</comment>
<comment type="similarity">
    <text evidence="1">Belongs to the Gfo/Idh/MocA family.</text>
</comment>
<dbReference type="Gene3D" id="3.30.360.10">
    <property type="entry name" value="Dihydrodipicolinate Reductase, domain 2"/>
    <property type="match status" value="1"/>
</dbReference>
<evidence type="ECO:0000256" key="3">
    <source>
        <dbReference type="ARBA" id="ARBA00038853"/>
    </source>
</evidence>
<keyword evidence="2" id="KW-0560">Oxidoreductase</keyword>
<evidence type="ECO:0000256" key="4">
    <source>
        <dbReference type="ARBA" id="ARBA00038984"/>
    </source>
</evidence>
<dbReference type="PANTHER" id="PTHR22604">
    <property type="entry name" value="OXIDOREDUCTASES"/>
    <property type="match status" value="1"/>
</dbReference>
<dbReference type="AlphaFoldDB" id="A0A6V7H3S0"/>
<dbReference type="InterPro" id="IPR050984">
    <property type="entry name" value="Gfo/Idh/MocA_domain"/>
</dbReference>
<sequence length="334" mass="36594">MSLHWGIAGAGKISHDFVTALRTLPTSEHAVVAVAARDLSRARRFSSSHNVPKAFDDYAKLAEDRDVDVVYVGTLNPQHFDVARLMLQHGKHVLCEKPLTVNLRQTTELINLAKEKKLFLMEAIWSRCFPVYDILKREIESGTIGEIRQVIVSFGFKLSDVERLTVKSLGGGTVLDLGVYAIQLACLIFNNEMPRTVRAAGCLNEEGVDLSVSATFLYDGDRTATVVTHSLVDLPNEACVVGTKGTLKLPNFWCPTTIELPAGKTNVSLPETDGKFNFTNSVGLSYEADEVRSCILAGATESSKVPHDASLLIARLEDEIRRQVGVTYAEDCLG</sequence>
<accession>A0A6V7H3S0</accession>
<dbReference type="GO" id="GO:0000166">
    <property type="term" value="F:nucleotide binding"/>
    <property type="evidence" value="ECO:0007669"/>
    <property type="project" value="InterPro"/>
</dbReference>
<dbReference type="PANTHER" id="PTHR22604:SF105">
    <property type="entry name" value="TRANS-1,2-DIHYDROBENZENE-1,2-DIOL DEHYDROGENASE"/>
    <property type="match status" value="1"/>
</dbReference>
<evidence type="ECO:0000256" key="5">
    <source>
        <dbReference type="ARBA" id="ARBA00040603"/>
    </source>
</evidence>
<protein>
    <recommendedName>
        <fullName evidence="5">Trans-1,2-dihydrobenzene-1,2-diol dehydrogenase</fullName>
        <ecNumber evidence="4">1.1.1.179</ecNumber>
        <ecNumber evidence="3">1.3.1.20</ecNumber>
    </recommendedName>
    <alternativeName>
        <fullName evidence="8">D-xylose 1-dehydrogenase</fullName>
    </alternativeName>
    <alternativeName>
        <fullName evidence="7">D-xylose-NADP dehydrogenase</fullName>
    </alternativeName>
    <alternativeName>
        <fullName evidence="6">Dimeric dihydrodiol dehydrogenase</fullName>
    </alternativeName>
</protein>
<dbReference type="GO" id="GO:0047115">
    <property type="term" value="F:trans-1,2-dihydrobenzene-1,2-diol dehydrogenase activity"/>
    <property type="evidence" value="ECO:0007669"/>
    <property type="project" value="UniProtKB-EC"/>
</dbReference>
<evidence type="ECO:0000256" key="2">
    <source>
        <dbReference type="ARBA" id="ARBA00023002"/>
    </source>
</evidence>
<evidence type="ECO:0000259" key="11">
    <source>
        <dbReference type="Pfam" id="PF01408"/>
    </source>
</evidence>
<dbReference type="SUPFAM" id="SSF55347">
    <property type="entry name" value="Glyceraldehyde-3-phosphate dehydrogenase-like, C-terminal domain"/>
    <property type="match status" value="1"/>
</dbReference>
<evidence type="ECO:0000256" key="7">
    <source>
        <dbReference type="ARBA" id="ARBA00042988"/>
    </source>
</evidence>
<dbReference type="EMBL" id="CAJDYZ010006662">
    <property type="protein sequence ID" value="CAD1473568.1"/>
    <property type="molecule type" value="Genomic_DNA"/>
</dbReference>
<evidence type="ECO:0000256" key="8">
    <source>
        <dbReference type="ARBA" id="ARBA00043025"/>
    </source>
</evidence>
<comment type="caution">
    <text evidence="13">The sequence shown here is derived from an EMBL/GenBank/DDBJ whole genome shotgun (WGS) entry which is preliminary data.</text>
</comment>
<dbReference type="GO" id="GO:0047837">
    <property type="term" value="F:D-xylose 1-dehydrogenase (NADP+) activity"/>
    <property type="evidence" value="ECO:0007669"/>
    <property type="project" value="UniProtKB-EC"/>
</dbReference>
<proteinExistence type="inferred from homology"/>
<gene>
    <name evidence="13" type="ORF">MHI_LOCUS399125</name>
</gene>
<dbReference type="InterPro" id="IPR055170">
    <property type="entry name" value="GFO_IDH_MocA-like_dom"/>
</dbReference>
<evidence type="ECO:0000313" key="13">
    <source>
        <dbReference type="EMBL" id="CAD1473568.1"/>
    </source>
</evidence>
<feature type="domain" description="GFO/IDH/MocA-like oxidoreductase" evidence="12">
    <location>
        <begin position="135"/>
        <end position="247"/>
    </location>
</feature>
<organism evidence="13 14">
    <name type="scientific">Heterotrigona itama</name>
    <dbReference type="NCBI Taxonomy" id="395501"/>
    <lineage>
        <taxon>Eukaryota</taxon>
        <taxon>Metazoa</taxon>
        <taxon>Ecdysozoa</taxon>
        <taxon>Arthropoda</taxon>
        <taxon>Hexapoda</taxon>
        <taxon>Insecta</taxon>
        <taxon>Pterygota</taxon>
        <taxon>Neoptera</taxon>
        <taxon>Endopterygota</taxon>
        <taxon>Hymenoptera</taxon>
        <taxon>Apocrita</taxon>
        <taxon>Aculeata</taxon>
        <taxon>Apoidea</taxon>
        <taxon>Anthophila</taxon>
        <taxon>Apidae</taxon>
        <taxon>Heterotrigona</taxon>
    </lineage>
</organism>